<proteinExistence type="predicted"/>
<sequence>MRTPPSPFPYPDDTFSSIPCLQHAPMCHAMTAMTCMSVPSPSTSPSVSMFSYFLSVCLIIWSARIIWFCENGVGCWLGPWDLSWEYYSWNMQYGLVCACLELIGKNIWP</sequence>
<accession>A0A6A5W838</accession>
<protein>
    <submittedName>
        <fullName evidence="2">Uncharacterized protein</fullName>
    </submittedName>
</protein>
<dbReference type="AlphaFoldDB" id="A0A6A5W838"/>
<keyword evidence="1" id="KW-0472">Membrane</keyword>
<evidence type="ECO:0000256" key="1">
    <source>
        <dbReference type="SAM" id="Phobius"/>
    </source>
</evidence>
<evidence type="ECO:0000313" key="3">
    <source>
        <dbReference type="Proteomes" id="UP000799779"/>
    </source>
</evidence>
<reference evidence="2" key="1">
    <citation type="journal article" date="2020" name="Stud. Mycol.">
        <title>101 Dothideomycetes genomes: a test case for predicting lifestyles and emergence of pathogens.</title>
        <authorList>
            <person name="Haridas S."/>
            <person name="Albert R."/>
            <person name="Binder M."/>
            <person name="Bloem J."/>
            <person name="Labutti K."/>
            <person name="Salamov A."/>
            <person name="Andreopoulos B."/>
            <person name="Baker S."/>
            <person name="Barry K."/>
            <person name="Bills G."/>
            <person name="Bluhm B."/>
            <person name="Cannon C."/>
            <person name="Castanera R."/>
            <person name="Culley D."/>
            <person name="Daum C."/>
            <person name="Ezra D."/>
            <person name="Gonzalez J."/>
            <person name="Henrissat B."/>
            <person name="Kuo A."/>
            <person name="Liang C."/>
            <person name="Lipzen A."/>
            <person name="Lutzoni F."/>
            <person name="Magnuson J."/>
            <person name="Mondo S."/>
            <person name="Nolan M."/>
            <person name="Ohm R."/>
            <person name="Pangilinan J."/>
            <person name="Park H.-J."/>
            <person name="Ramirez L."/>
            <person name="Alfaro M."/>
            <person name="Sun H."/>
            <person name="Tritt A."/>
            <person name="Yoshinaga Y."/>
            <person name="Zwiers L.-H."/>
            <person name="Turgeon B."/>
            <person name="Goodwin S."/>
            <person name="Spatafora J."/>
            <person name="Crous P."/>
            <person name="Grigoriev I."/>
        </authorList>
    </citation>
    <scope>NUCLEOTIDE SEQUENCE</scope>
    <source>
        <strain evidence="2">CBS 123094</strain>
    </source>
</reference>
<feature type="transmembrane region" description="Helical" evidence="1">
    <location>
        <begin position="49"/>
        <end position="67"/>
    </location>
</feature>
<dbReference type="EMBL" id="ML977642">
    <property type="protein sequence ID" value="KAF1995275.1"/>
    <property type="molecule type" value="Genomic_DNA"/>
</dbReference>
<keyword evidence="3" id="KW-1185">Reference proteome</keyword>
<organism evidence="2 3">
    <name type="scientific">Amniculicola lignicola CBS 123094</name>
    <dbReference type="NCBI Taxonomy" id="1392246"/>
    <lineage>
        <taxon>Eukaryota</taxon>
        <taxon>Fungi</taxon>
        <taxon>Dikarya</taxon>
        <taxon>Ascomycota</taxon>
        <taxon>Pezizomycotina</taxon>
        <taxon>Dothideomycetes</taxon>
        <taxon>Pleosporomycetidae</taxon>
        <taxon>Pleosporales</taxon>
        <taxon>Amniculicolaceae</taxon>
        <taxon>Amniculicola</taxon>
    </lineage>
</organism>
<keyword evidence="1" id="KW-1133">Transmembrane helix</keyword>
<name>A0A6A5W838_9PLEO</name>
<dbReference type="Proteomes" id="UP000799779">
    <property type="component" value="Unassembled WGS sequence"/>
</dbReference>
<gene>
    <name evidence="2" type="ORF">P154DRAFT_348958</name>
</gene>
<keyword evidence="1" id="KW-0812">Transmembrane</keyword>
<evidence type="ECO:0000313" key="2">
    <source>
        <dbReference type="EMBL" id="KAF1995275.1"/>
    </source>
</evidence>